<evidence type="ECO:0000256" key="9">
    <source>
        <dbReference type="ARBA" id="ARBA00022989"/>
    </source>
</evidence>
<dbReference type="Pfam" id="PF14932">
    <property type="entry name" value="HAUS-augmin3"/>
    <property type="match status" value="2"/>
</dbReference>
<dbReference type="SMART" id="SM01417">
    <property type="entry name" value="Solute_trans_a"/>
    <property type="match status" value="1"/>
</dbReference>
<evidence type="ECO:0000256" key="12">
    <source>
        <dbReference type="ARBA" id="ARBA00023212"/>
    </source>
</evidence>
<dbReference type="InterPro" id="IPR032733">
    <property type="entry name" value="HAUS3_N"/>
</dbReference>
<comment type="caution">
    <text evidence="17">The sequence shown here is derived from an EMBL/GenBank/DDBJ whole genome shotgun (WGS) entry which is preliminary data.</text>
</comment>
<sequence>MSGVRLCALLGELGYEGHGALDPDSFEWPFQYDDDRPILDWICHSLRPSNVLSPSEIYPPYLPPSLLLRQPLDHNVCFVHLAIFETSTALKLNCQLFLSLLLCLVHRKGEDLDFAYDSISAFSTRRDNQEAVFGAEEGLEDIRQLRQLQNQYDMLTSQASSLIQGRRARVVATSNVNGQLTTIDDSLSARNLEMNAVLGRISSTAQELAHYHSGDEDGIYLAYSNFHPYLIVDASCMKELNQWFVKQLDTPPNDSTSSSSSSSSSSFSSKSSGFAEEDSTPPYEKQETSRDSSRPPGAEYQDEQARVLGASLPYVILALWNPRLSMASDILRNCYEAFALYSFGSYLIACLGKLHIGSYFSNYQDVPVDRKLFLLGGERRVIELLEDESEKLLSKSLLEGAEDKPKSEHRTLRNFFLQPCVLGKDLLTIEKFGLVQYVSARKLSFFIQYLSLLNSIISWIAQMILKTVCAFLALILELFGVYGDGEFKWYYGYPYIAVVLNFSQMWALYCLVQFYNVTHERLKPIKPLAKFISFKAIVFATWWQGVGIALLCTIGILPKEEKFQTGLQDFLICIEMAVAAVAHVFVFSAQPYQLLPVSEYGKVTTQEKLTLVAGNKERPTILEKTETEIEAPGTSVKESIQDIDVEGGQHVVKDVVLTINQAMEPVEKGVTKIQETFQHVSVSSDKEKEELEVKVEERDDEEQREVKVEEHVERTVIGG</sequence>
<feature type="compositionally biased region" description="Basic and acidic residues" evidence="14">
    <location>
        <begin position="704"/>
        <end position="719"/>
    </location>
</feature>
<evidence type="ECO:0000259" key="16">
    <source>
        <dbReference type="Pfam" id="PF14932"/>
    </source>
</evidence>
<gene>
    <name evidence="17" type="ORF">RHGRI_014523</name>
</gene>
<keyword evidence="10" id="KW-0175">Coiled coil</keyword>
<dbReference type="GO" id="GO:0031023">
    <property type="term" value="P:microtubule organizing center organization"/>
    <property type="evidence" value="ECO:0007669"/>
    <property type="project" value="TreeGrafter"/>
</dbReference>
<feature type="region of interest" description="Disordered" evidence="14">
    <location>
        <begin position="251"/>
        <end position="302"/>
    </location>
</feature>
<dbReference type="GO" id="GO:0070652">
    <property type="term" value="C:HAUS complex"/>
    <property type="evidence" value="ECO:0007669"/>
    <property type="project" value="InterPro"/>
</dbReference>
<dbReference type="Proteomes" id="UP000823749">
    <property type="component" value="Chromosome 5"/>
</dbReference>
<reference evidence="17" key="1">
    <citation type="submission" date="2020-08" db="EMBL/GenBank/DDBJ databases">
        <title>Plant Genome Project.</title>
        <authorList>
            <person name="Zhang R.-G."/>
        </authorList>
    </citation>
    <scope>NUCLEOTIDE SEQUENCE</scope>
    <source>
        <strain evidence="17">WSP0</strain>
        <tissue evidence="17">Leaf</tissue>
    </source>
</reference>
<evidence type="ECO:0000313" key="17">
    <source>
        <dbReference type="EMBL" id="KAG5549182.1"/>
    </source>
</evidence>
<keyword evidence="8" id="KW-0498">Mitosis</keyword>
<keyword evidence="11 15" id="KW-0472">Membrane</keyword>
<feature type="transmembrane region" description="Helical" evidence="15">
    <location>
        <begin position="570"/>
        <end position="589"/>
    </location>
</feature>
<evidence type="ECO:0000256" key="3">
    <source>
        <dbReference type="ARBA" id="ARBA00009645"/>
    </source>
</evidence>
<dbReference type="PANTHER" id="PTHR19378">
    <property type="entry name" value="GOLGIN- RELATED"/>
    <property type="match status" value="1"/>
</dbReference>
<evidence type="ECO:0000256" key="2">
    <source>
        <dbReference type="ARBA" id="ARBA00004186"/>
    </source>
</evidence>
<keyword evidence="4" id="KW-0963">Cytoplasm</keyword>
<proteinExistence type="inferred from homology"/>
<evidence type="ECO:0000256" key="1">
    <source>
        <dbReference type="ARBA" id="ARBA00004141"/>
    </source>
</evidence>
<dbReference type="InterPro" id="IPR026206">
    <property type="entry name" value="HAUS3"/>
</dbReference>
<keyword evidence="18" id="KW-1185">Reference proteome</keyword>
<evidence type="ECO:0000256" key="5">
    <source>
        <dbReference type="ARBA" id="ARBA00022618"/>
    </source>
</evidence>
<dbReference type="EMBL" id="JACTNZ010000005">
    <property type="protein sequence ID" value="KAG5549182.1"/>
    <property type="molecule type" value="Genomic_DNA"/>
</dbReference>
<dbReference type="GO" id="GO:0072686">
    <property type="term" value="C:mitotic spindle"/>
    <property type="evidence" value="ECO:0007669"/>
    <property type="project" value="TreeGrafter"/>
</dbReference>
<evidence type="ECO:0000313" key="18">
    <source>
        <dbReference type="Proteomes" id="UP000823749"/>
    </source>
</evidence>
<dbReference type="GO" id="GO:0051225">
    <property type="term" value="P:spindle assembly"/>
    <property type="evidence" value="ECO:0007669"/>
    <property type="project" value="InterPro"/>
</dbReference>
<dbReference type="AlphaFoldDB" id="A0AAV6KA34"/>
<dbReference type="GO" id="GO:0005815">
    <property type="term" value="C:microtubule organizing center"/>
    <property type="evidence" value="ECO:0007669"/>
    <property type="project" value="TreeGrafter"/>
</dbReference>
<accession>A0AAV6KA34</accession>
<feature type="domain" description="HAUS augmin-like complex subunit 3 N-terminal" evidence="16">
    <location>
        <begin position="108"/>
        <end position="278"/>
    </location>
</feature>
<feature type="compositionally biased region" description="Basic and acidic residues" evidence="14">
    <location>
        <begin position="284"/>
        <end position="293"/>
    </location>
</feature>
<keyword evidence="6 15" id="KW-0812">Transmembrane</keyword>
<keyword evidence="9 15" id="KW-1133">Transmembrane helix</keyword>
<evidence type="ECO:0000256" key="6">
    <source>
        <dbReference type="ARBA" id="ARBA00022692"/>
    </source>
</evidence>
<feature type="transmembrane region" description="Helical" evidence="15">
    <location>
        <begin position="456"/>
        <end position="481"/>
    </location>
</feature>
<feature type="compositionally biased region" description="Basic and acidic residues" evidence="14">
    <location>
        <begin position="684"/>
        <end position="697"/>
    </location>
</feature>
<dbReference type="GO" id="GO:0016020">
    <property type="term" value="C:membrane"/>
    <property type="evidence" value="ECO:0007669"/>
    <property type="project" value="UniProtKB-SubCell"/>
</dbReference>
<feature type="transmembrane region" description="Helical" evidence="15">
    <location>
        <begin position="493"/>
        <end position="516"/>
    </location>
</feature>
<evidence type="ECO:0000256" key="7">
    <source>
        <dbReference type="ARBA" id="ARBA00022701"/>
    </source>
</evidence>
<feature type="region of interest" description="Disordered" evidence="14">
    <location>
        <begin position="684"/>
        <end position="719"/>
    </location>
</feature>
<dbReference type="InterPro" id="IPR005178">
    <property type="entry name" value="Ostalpha/TMEM184C"/>
</dbReference>
<organism evidence="17 18">
    <name type="scientific">Rhododendron griersonianum</name>
    <dbReference type="NCBI Taxonomy" id="479676"/>
    <lineage>
        <taxon>Eukaryota</taxon>
        <taxon>Viridiplantae</taxon>
        <taxon>Streptophyta</taxon>
        <taxon>Embryophyta</taxon>
        <taxon>Tracheophyta</taxon>
        <taxon>Spermatophyta</taxon>
        <taxon>Magnoliopsida</taxon>
        <taxon>eudicotyledons</taxon>
        <taxon>Gunneridae</taxon>
        <taxon>Pentapetalae</taxon>
        <taxon>asterids</taxon>
        <taxon>Ericales</taxon>
        <taxon>Ericaceae</taxon>
        <taxon>Ericoideae</taxon>
        <taxon>Rhodoreae</taxon>
        <taxon>Rhododendron</taxon>
    </lineage>
</organism>
<comment type="subcellular location">
    <subcellularLocation>
        <location evidence="2">Cytoplasm</location>
        <location evidence="2">Cytoskeleton</location>
        <location evidence="2">Spindle</location>
    </subcellularLocation>
    <subcellularLocation>
        <location evidence="1">Membrane</location>
        <topology evidence="1">Multi-pass membrane protein</topology>
    </subcellularLocation>
</comment>
<comment type="similarity">
    <text evidence="3">Belongs to the HAUS3 family.</text>
</comment>
<dbReference type="GO" id="GO:0051301">
    <property type="term" value="P:cell division"/>
    <property type="evidence" value="ECO:0007669"/>
    <property type="project" value="UniProtKB-KW"/>
</dbReference>
<evidence type="ECO:0000256" key="10">
    <source>
        <dbReference type="ARBA" id="ARBA00023054"/>
    </source>
</evidence>
<name>A0AAV6KA34_9ERIC</name>
<keyword evidence="5" id="KW-0132">Cell division</keyword>
<evidence type="ECO:0000256" key="13">
    <source>
        <dbReference type="ARBA" id="ARBA00023306"/>
    </source>
</evidence>
<evidence type="ECO:0000256" key="15">
    <source>
        <dbReference type="SAM" id="Phobius"/>
    </source>
</evidence>
<feature type="compositionally biased region" description="Low complexity" evidence="14">
    <location>
        <begin position="255"/>
        <end position="272"/>
    </location>
</feature>
<keyword evidence="7" id="KW-0493">Microtubule</keyword>
<dbReference type="GO" id="GO:0005874">
    <property type="term" value="C:microtubule"/>
    <property type="evidence" value="ECO:0007669"/>
    <property type="project" value="UniProtKB-KW"/>
</dbReference>
<evidence type="ECO:0000256" key="14">
    <source>
        <dbReference type="SAM" id="MobiDB-lite"/>
    </source>
</evidence>
<protein>
    <recommendedName>
        <fullName evidence="16">HAUS augmin-like complex subunit 3 N-terminal domain-containing protein</fullName>
    </recommendedName>
</protein>
<keyword evidence="13" id="KW-0131">Cell cycle</keyword>
<evidence type="ECO:0000256" key="4">
    <source>
        <dbReference type="ARBA" id="ARBA00022490"/>
    </source>
</evidence>
<evidence type="ECO:0000256" key="8">
    <source>
        <dbReference type="ARBA" id="ARBA00022776"/>
    </source>
</evidence>
<keyword evidence="12" id="KW-0206">Cytoskeleton</keyword>
<dbReference type="Pfam" id="PF03619">
    <property type="entry name" value="Solute_trans_a"/>
    <property type="match status" value="2"/>
</dbReference>
<dbReference type="PANTHER" id="PTHR19378:SF0">
    <property type="entry name" value="HAUS AUGMIN-LIKE COMPLEX SUBUNIT 3"/>
    <property type="match status" value="1"/>
</dbReference>
<feature type="transmembrane region" description="Helical" evidence="15">
    <location>
        <begin position="536"/>
        <end position="558"/>
    </location>
</feature>
<feature type="domain" description="HAUS augmin-like complex subunit 3 N-terminal" evidence="16">
    <location>
        <begin position="28"/>
        <end position="57"/>
    </location>
</feature>
<evidence type="ECO:0000256" key="11">
    <source>
        <dbReference type="ARBA" id="ARBA00023136"/>
    </source>
</evidence>